<dbReference type="EMBL" id="JPEO01000002">
    <property type="protein sequence ID" value="KFZ38678.1"/>
    <property type="molecule type" value="Genomic_DNA"/>
</dbReference>
<dbReference type="Pfam" id="PF01451">
    <property type="entry name" value="LMWPc"/>
    <property type="match status" value="1"/>
</dbReference>
<dbReference type="OrthoDB" id="9784339at2"/>
<dbReference type="Gene3D" id="3.40.50.2300">
    <property type="match status" value="1"/>
</dbReference>
<dbReference type="PRINTS" id="PR00719">
    <property type="entry name" value="LMWPTPASE"/>
</dbReference>
<protein>
    <submittedName>
        <fullName evidence="6">Protein tyrosine phosphatase</fullName>
    </submittedName>
</protein>
<dbReference type="eggNOG" id="COG0394">
    <property type="taxonomic scope" value="Bacteria"/>
</dbReference>
<dbReference type="InterPro" id="IPR017867">
    <property type="entry name" value="Tyr_phospatase_low_mol_wt"/>
</dbReference>
<dbReference type="GO" id="GO:0004725">
    <property type="term" value="F:protein tyrosine phosphatase activity"/>
    <property type="evidence" value="ECO:0007669"/>
    <property type="project" value="InterPro"/>
</dbReference>
<dbReference type="CDD" id="cd16343">
    <property type="entry name" value="LMWPTP"/>
    <property type="match status" value="1"/>
</dbReference>
<evidence type="ECO:0000256" key="3">
    <source>
        <dbReference type="ARBA" id="ARBA00022912"/>
    </source>
</evidence>
<evidence type="ECO:0000256" key="2">
    <source>
        <dbReference type="ARBA" id="ARBA00022801"/>
    </source>
</evidence>
<name>A0A094LU04_9GAMM</name>
<feature type="active site" description="Nucleophile" evidence="4">
    <location>
        <position position="13"/>
    </location>
</feature>
<keyword evidence="3" id="KW-0904">Protein phosphatase</keyword>
<accession>A0A094LU04</accession>
<reference evidence="6 7" key="1">
    <citation type="submission" date="2014-06" db="EMBL/GenBank/DDBJ databases">
        <title>Shewanella sp. YQH10.</title>
        <authorList>
            <person name="Liu Y."/>
            <person name="Zeng R."/>
        </authorList>
    </citation>
    <scope>NUCLEOTIDE SEQUENCE [LARGE SCALE GENOMIC DNA]</scope>
    <source>
        <strain evidence="6 7">YQH10</strain>
    </source>
</reference>
<keyword evidence="2" id="KW-0378">Hydrolase</keyword>
<dbReference type="PANTHER" id="PTHR47439:SF1">
    <property type="entry name" value="ACID PHOSPHATASE"/>
    <property type="match status" value="1"/>
</dbReference>
<dbReference type="SUPFAM" id="SSF52788">
    <property type="entry name" value="Phosphotyrosine protein phosphatases I"/>
    <property type="match status" value="1"/>
</dbReference>
<gene>
    <name evidence="6" type="ORF">HR45_04435</name>
</gene>
<sequence length="161" mass="17655">MDWQQVSRLLFVCLGNICRSPTAEAVARAKATELGLALTIDSAGTIGHHQGEGPDRRARAAGERRGIDFSGISSRKVRDEDFATFDVILAADRQNLADLQARCPAEYQHKLVLIMAFADSKVREVPDPYYGGKDGFEQVLDLLDKAMTGLFSQIQQANQSS</sequence>
<feature type="active site" evidence="4">
    <location>
        <position position="19"/>
    </location>
</feature>
<dbReference type="AlphaFoldDB" id="A0A094LU04"/>
<organism evidence="6 7">
    <name type="scientific">Shewanella mangrovi</name>
    <dbReference type="NCBI Taxonomy" id="1515746"/>
    <lineage>
        <taxon>Bacteria</taxon>
        <taxon>Pseudomonadati</taxon>
        <taxon>Pseudomonadota</taxon>
        <taxon>Gammaproteobacteria</taxon>
        <taxon>Alteromonadales</taxon>
        <taxon>Shewanellaceae</taxon>
        <taxon>Shewanella</taxon>
    </lineage>
</organism>
<comment type="caution">
    <text evidence="6">The sequence shown here is derived from an EMBL/GenBank/DDBJ whole genome shotgun (WGS) entry which is preliminary data.</text>
</comment>
<dbReference type="FunFam" id="3.40.50.2300:FF:000113">
    <property type="entry name" value="Low molecular weight protein-tyrosine-phosphatase"/>
    <property type="match status" value="1"/>
</dbReference>
<dbReference type="InterPro" id="IPR052995">
    <property type="entry name" value="LMW-PTP"/>
</dbReference>
<keyword evidence="7" id="KW-1185">Reference proteome</keyword>
<dbReference type="InterPro" id="IPR023485">
    <property type="entry name" value="Ptyr_pPase"/>
</dbReference>
<comment type="similarity">
    <text evidence="1">Belongs to the low molecular weight phosphotyrosine protein phosphatase family.</text>
</comment>
<feature type="active site" description="Proton donor" evidence="4">
    <location>
        <position position="127"/>
    </location>
</feature>
<evidence type="ECO:0000313" key="6">
    <source>
        <dbReference type="EMBL" id="KFZ38678.1"/>
    </source>
</evidence>
<evidence type="ECO:0000256" key="1">
    <source>
        <dbReference type="ARBA" id="ARBA00011063"/>
    </source>
</evidence>
<evidence type="ECO:0000256" key="4">
    <source>
        <dbReference type="PIRSR" id="PIRSR617867-1"/>
    </source>
</evidence>
<dbReference type="InterPro" id="IPR036196">
    <property type="entry name" value="Ptyr_pPase_sf"/>
</dbReference>
<dbReference type="STRING" id="1515746.HR45_04435"/>
<proteinExistence type="inferred from homology"/>
<evidence type="ECO:0000313" key="7">
    <source>
        <dbReference type="Proteomes" id="UP000029264"/>
    </source>
</evidence>
<dbReference type="SMART" id="SM00226">
    <property type="entry name" value="LMWPc"/>
    <property type="match status" value="1"/>
</dbReference>
<feature type="domain" description="Phosphotyrosine protein phosphatase I" evidence="5">
    <location>
        <begin position="7"/>
        <end position="153"/>
    </location>
</feature>
<evidence type="ECO:0000259" key="5">
    <source>
        <dbReference type="SMART" id="SM00226"/>
    </source>
</evidence>
<dbReference type="PANTHER" id="PTHR47439">
    <property type="entry name" value="LOW MOLECULAR WEIGHT PHOSPHOTYROSINE PROTEIN PHOSPHATASE-RELATED"/>
    <property type="match status" value="1"/>
</dbReference>
<dbReference type="Proteomes" id="UP000029264">
    <property type="component" value="Unassembled WGS sequence"/>
</dbReference>